<keyword evidence="3" id="KW-1185">Reference proteome</keyword>
<name>U6GVM7_EIMAC</name>
<dbReference type="EMBL" id="HG673450">
    <property type="protein sequence ID" value="CDI83627.1"/>
    <property type="molecule type" value="Genomic_DNA"/>
</dbReference>
<sequence length="637" mass="72120">MVSGNWMPNMLHLGAEWRQNILGMPLTCTIAQSTLVGWRERAFANRLPFILVRLLITSSLYGSCFCLVSGHIAVEPEELGSVSLLSENENFIFASSRQRQRGEVSSSISGLWYNLYTPIHEPQDKENTIDDARKKVEDESIVFFGADRTQDALHLQKGTLAAAGDFNERLDTRTPTVDSTLAVFTNEGCPYSEEALREAQLAQKMVRSLGSSLTVVNVKETELAKLLGIKTIPCLRFYLSPNIRSAAYKTYDGANIAADEIAHWILLHQGKTVQSAASFRTASSRGSPVGPVVHAFVHEGSQRAALVVRLSKNTEQLPSRFTLFYIEHVDSSEREEFRVYRKKLPFDVGEEEYLTLEEPQWEPKSILALLLEAENRMLFYGDRPSRVLLGKRALLTVYVSHLENLQDIAWLLMEFYETYRDRIAFHIAKNTLKEAARSRDTFSHSWGGAVIADKRANASAYQKVAGVMREHSPFTQYSLSMPFNYHSLQVFLKEWSTGNAELHFRSNRLTYTDKGSHVMELNHVQFLNVLQKARRVPLGILYYEPECSDCQVYLRTWKEVAEVFSTTDALKDQVLFGQVDGHLNDIIDFDMKQNIPSIAVYPEGPQALEKRILYTGPPIVNILAEFLGTVTGKREEL</sequence>
<dbReference type="SUPFAM" id="SSF52833">
    <property type="entry name" value="Thioredoxin-like"/>
    <property type="match status" value="1"/>
</dbReference>
<dbReference type="Gene3D" id="3.40.30.10">
    <property type="entry name" value="Glutaredoxin"/>
    <property type="match status" value="1"/>
</dbReference>
<comment type="similarity">
    <text evidence="1">Belongs to the protein disulfide isomerase family.</text>
</comment>
<dbReference type="GO" id="GO:0034976">
    <property type="term" value="P:response to endoplasmic reticulum stress"/>
    <property type="evidence" value="ECO:0007669"/>
    <property type="project" value="TreeGrafter"/>
</dbReference>
<dbReference type="AlphaFoldDB" id="U6GVM7"/>
<protein>
    <submittedName>
        <fullName evidence="2">Protein disulfide isomerase, putative</fullName>
    </submittedName>
</protein>
<dbReference type="PANTHER" id="PTHR18929">
    <property type="entry name" value="PROTEIN DISULFIDE ISOMERASE"/>
    <property type="match status" value="1"/>
</dbReference>
<reference evidence="2" key="2">
    <citation type="submission" date="2013-10" db="EMBL/GenBank/DDBJ databases">
        <authorList>
            <person name="Aslett M."/>
        </authorList>
    </citation>
    <scope>NUCLEOTIDE SEQUENCE [LARGE SCALE GENOMIC DNA]</scope>
    <source>
        <strain evidence="2">Houghton</strain>
    </source>
</reference>
<dbReference type="Proteomes" id="UP000018050">
    <property type="component" value="Unassembled WGS sequence"/>
</dbReference>
<proteinExistence type="inferred from homology"/>
<evidence type="ECO:0000256" key="1">
    <source>
        <dbReference type="ARBA" id="ARBA00006347"/>
    </source>
</evidence>
<keyword evidence="2" id="KW-0413">Isomerase</keyword>
<dbReference type="GO" id="GO:0003756">
    <property type="term" value="F:protein disulfide isomerase activity"/>
    <property type="evidence" value="ECO:0007669"/>
    <property type="project" value="TreeGrafter"/>
</dbReference>
<dbReference type="GO" id="GO:0005783">
    <property type="term" value="C:endoplasmic reticulum"/>
    <property type="evidence" value="ECO:0007669"/>
    <property type="project" value="TreeGrafter"/>
</dbReference>
<dbReference type="InterPro" id="IPR036249">
    <property type="entry name" value="Thioredoxin-like_sf"/>
</dbReference>
<gene>
    <name evidence="2" type="ORF">EAH_00041160</name>
</gene>
<dbReference type="GO" id="GO:0006457">
    <property type="term" value="P:protein folding"/>
    <property type="evidence" value="ECO:0007669"/>
    <property type="project" value="TreeGrafter"/>
</dbReference>
<organism evidence="2 3">
    <name type="scientific">Eimeria acervulina</name>
    <name type="common">Coccidian parasite</name>
    <dbReference type="NCBI Taxonomy" id="5801"/>
    <lineage>
        <taxon>Eukaryota</taxon>
        <taxon>Sar</taxon>
        <taxon>Alveolata</taxon>
        <taxon>Apicomplexa</taxon>
        <taxon>Conoidasida</taxon>
        <taxon>Coccidia</taxon>
        <taxon>Eucoccidiorida</taxon>
        <taxon>Eimeriorina</taxon>
        <taxon>Eimeriidae</taxon>
        <taxon>Eimeria</taxon>
    </lineage>
</organism>
<dbReference type="GeneID" id="25272186"/>
<accession>U6GVM7</accession>
<dbReference type="RefSeq" id="XP_013247275.1">
    <property type="nucleotide sequence ID" value="XM_013391821.1"/>
</dbReference>
<evidence type="ECO:0000313" key="2">
    <source>
        <dbReference type="EMBL" id="CDI83627.1"/>
    </source>
</evidence>
<dbReference type="PANTHER" id="PTHR18929:SF240">
    <property type="entry name" value="PROTEIN DISULFIDE-ISOMERASE"/>
    <property type="match status" value="1"/>
</dbReference>
<dbReference type="VEuPathDB" id="ToxoDB:EAH_00041160"/>
<evidence type="ECO:0000313" key="3">
    <source>
        <dbReference type="Proteomes" id="UP000018050"/>
    </source>
</evidence>
<reference evidence="2" key="1">
    <citation type="submission" date="2013-10" db="EMBL/GenBank/DDBJ databases">
        <title>Genomic analysis of the causative agents of coccidiosis in chickens.</title>
        <authorList>
            <person name="Reid A.J."/>
            <person name="Blake D."/>
            <person name="Billington K."/>
            <person name="Browne H."/>
            <person name="Dunn M."/>
            <person name="Hung S."/>
            <person name="Kawahara F."/>
            <person name="Miranda-Saavedra D."/>
            <person name="Mourier T."/>
            <person name="Nagra H."/>
            <person name="Otto T.D."/>
            <person name="Rawlings N."/>
            <person name="Sanchez A."/>
            <person name="Sanders M."/>
            <person name="Subramaniam C."/>
            <person name="Tay Y."/>
            <person name="Dear P."/>
            <person name="Doerig C."/>
            <person name="Gruber A."/>
            <person name="Parkinson J."/>
            <person name="Shirley M."/>
            <person name="Wan K.L."/>
            <person name="Berriman M."/>
            <person name="Tomley F."/>
            <person name="Pain A."/>
        </authorList>
    </citation>
    <scope>NUCLEOTIDE SEQUENCE [LARGE SCALE GENOMIC DNA]</scope>
    <source>
        <strain evidence="2">Houghton</strain>
    </source>
</reference>
<dbReference type="OrthoDB" id="346791at2759"/>